<name>A0ABC8T012_9AQUA</name>
<evidence type="ECO:0000313" key="1">
    <source>
        <dbReference type="EMBL" id="CAK9161441.1"/>
    </source>
</evidence>
<dbReference type="EMBL" id="CAUOFW020003680">
    <property type="protein sequence ID" value="CAK9161441.1"/>
    <property type="molecule type" value="Genomic_DNA"/>
</dbReference>
<comment type="caution">
    <text evidence="1">The sequence shown here is derived from an EMBL/GenBank/DDBJ whole genome shotgun (WGS) entry which is preliminary data.</text>
</comment>
<proteinExistence type="predicted"/>
<evidence type="ECO:0000313" key="2">
    <source>
        <dbReference type="Proteomes" id="UP001642360"/>
    </source>
</evidence>
<reference evidence="1 2" key="1">
    <citation type="submission" date="2024-02" db="EMBL/GenBank/DDBJ databases">
        <authorList>
            <person name="Vignale AGUSTIN F."/>
            <person name="Sosa J E."/>
            <person name="Modenutti C."/>
        </authorList>
    </citation>
    <scope>NUCLEOTIDE SEQUENCE [LARGE SCALE GENOMIC DNA]</scope>
</reference>
<gene>
    <name evidence="1" type="ORF">ILEXP_LOCUS30241</name>
</gene>
<keyword evidence="2" id="KW-1185">Reference proteome</keyword>
<dbReference type="Proteomes" id="UP001642360">
    <property type="component" value="Unassembled WGS sequence"/>
</dbReference>
<protein>
    <submittedName>
        <fullName evidence="1">Uncharacterized protein</fullName>
    </submittedName>
</protein>
<organism evidence="1 2">
    <name type="scientific">Ilex paraguariensis</name>
    <name type="common">yerba mate</name>
    <dbReference type="NCBI Taxonomy" id="185542"/>
    <lineage>
        <taxon>Eukaryota</taxon>
        <taxon>Viridiplantae</taxon>
        <taxon>Streptophyta</taxon>
        <taxon>Embryophyta</taxon>
        <taxon>Tracheophyta</taxon>
        <taxon>Spermatophyta</taxon>
        <taxon>Magnoliopsida</taxon>
        <taxon>eudicotyledons</taxon>
        <taxon>Gunneridae</taxon>
        <taxon>Pentapetalae</taxon>
        <taxon>asterids</taxon>
        <taxon>campanulids</taxon>
        <taxon>Aquifoliales</taxon>
        <taxon>Aquifoliaceae</taxon>
        <taxon>Ilex</taxon>
    </lineage>
</organism>
<dbReference type="AlphaFoldDB" id="A0ABC8T012"/>
<accession>A0ABC8T012</accession>
<sequence length="140" mass="16321">MIPKVEKKLLKELMVARALETRTYKDQRANYEFYRAPYQSFEPNVPLQPLRVLKLLNLRDWTLPVLTMRSLEKLLQELKDHQKAKVSLNKTLEARNELHHLKNEMQGKLAASEATILEPSARAEKVEEEKEALSLKVSEL</sequence>